<evidence type="ECO:0000313" key="2">
    <source>
        <dbReference type="Proteomes" id="UP001358586"/>
    </source>
</evidence>
<dbReference type="EMBL" id="JARKNE010000008">
    <property type="protein sequence ID" value="KAK5810596.1"/>
    <property type="molecule type" value="Genomic_DNA"/>
</dbReference>
<evidence type="ECO:0000313" key="1">
    <source>
        <dbReference type="EMBL" id="KAK5810596.1"/>
    </source>
</evidence>
<accession>A0ABR0NZL7</accession>
<name>A0ABR0NZL7_GOSAR</name>
<dbReference type="Proteomes" id="UP001358586">
    <property type="component" value="Chromosome 8"/>
</dbReference>
<comment type="caution">
    <text evidence="1">The sequence shown here is derived from an EMBL/GenBank/DDBJ whole genome shotgun (WGS) entry which is preliminary data.</text>
</comment>
<protein>
    <submittedName>
        <fullName evidence="1">Uncharacterized protein</fullName>
    </submittedName>
</protein>
<sequence>MWGNRHQTCLICGFPCQGDYMSTLIGLGKMRDSILLNGGRPPFRLQGGLLRELSPLHAELQAAHCPTPLHVDNYRMSGGRGQIAGSSSSRSHHAWNVEDMATFS</sequence>
<gene>
    <name evidence="1" type="ORF">PVK06_025912</name>
</gene>
<organism evidence="1 2">
    <name type="scientific">Gossypium arboreum</name>
    <name type="common">Tree cotton</name>
    <name type="synonym">Gossypium nanking</name>
    <dbReference type="NCBI Taxonomy" id="29729"/>
    <lineage>
        <taxon>Eukaryota</taxon>
        <taxon>Viridiplantae</taxon>
        <taxon>Streptophyta</taxon>
        <taxon>Embryophyta</taxon>
        <taxon>Tracheophyta</taxon>
        <taxon>Spermatophyta</taxon>
        <taxon>Magnoliopsida</taxon>
        <taxon>eudicotyledons</taxon>
        <taxon>Gunneridae</taxon>
        <taxon>Pentapetalae</taxon>
        <taxon>rosids</taxon>
        <taxon>malvids</taxon>
        <taxon>Malvales</taxon>
        <taxon>Malvaceae</taxon>
        <taxon>Malvoideae</taxon>
        <taxon>Gossypium</taxon>
    </lineage>
</organism>
<proteinExistence type="predicted"/>
<keyword evidence="2" id="KW-1185">Reference proteome</keyword>
<reference evidence="1 2" key="1">
    <citation type="submission" date="2023-03" db="EMBL/GenBank/DDBJ databases">
        <title>WGS of Gossypium arboreum.</title>
        <authorList>
            <person name="Yu D."/>
        </authorList>
    </citation>
    <scope>NUCLEOTIDE SEQUENCE [LARGE SCALE GENOMIC DNA]</scope>
    <source>
        <tissue evidence="1">Leaf</tissue>
    </source>
</reference>